<protein>
    <recommendedName>
        <fullName evidence="4 14">tRNA-specific 2-thiouridylase MnmA</fullName>
        <ecNumber evidence="3 14">2.8.1.13</ecNumber>
    </recommendedName>
</protein>
<dbReference type="EC" id="2.8.1.13" evidence="3 14"/>
<evidence type="ECO:0000313" key="18">
    <source>
        <dbReference type="Proteomes" id="UP001296967"/>
    </source>
</evidence>
<evidence type="ECO:0000256" key="3">
    <source>
        <dbReference type="ARBA" id="ARBA00011949"/>
    </source>
</evidence>
<evidence type="ECO:0000313" key="17">
    <source>
        <dbReference type="EMBL" id="MBK5930245.1"/>
    </source>
</evidence>
<dbReference type="GO" id="GO:0002143">
    <property type="term" value="P:tRNA wobble position uridine thiolation"/>
    <property type="evidence" value="ECO:0007669"/>
    <property type="project" value="TreeGrafter"/>
</dbReference>
<dbReference type="GO" id="GO:0103016">
    <property type="term" value="F:tRNA-uridine 2-sulfurtransferase activity"/>
    <property type="evidence" value="ECO:0007669"/>
    <property type="project" value="UniProtKB-EC"/>
</dbReference>
<evidence type="ECO:0000259" key="15">
    <source>
        <dbReference type="Pfam" id="PF20258"/>
    </source>
</evidence>
<feature type="active site" description="Cysteine persulfide intermediate" evidence="14">
    <location>
        <position position="208"/>
    </location>
</feature>
<dbReference type="Pfam" id="PF03054">
    <property type="entry name" value="tRNA_Me_trans"/>
    <property type="match status" value="1"/>
</dbReference>
<name>A0AAJ0UG31_HALSE</name>
<feature type="disulfide bond" description="Alternate" evidence="14">
    <location>
        <begin position="111"/>
        <end position="208"/>
    </location>
</feature>
<dbReference type="AlphaFoldDB" id="A0AAJ0UG31"/>
<dbReference type="CDD" id="cd01998">
    <property type="entry name" value="MnmA_TRMU-like"/>
    <property type="match status" value="1"/>
</dbReference>
<feature type="region of interest" description="Interaction with target base in tRNA" evidence="14">
    <location>
        <begin position="106"/>
        <end position="108"/>
    </location>
</feature>
<accession>A0AAJ0UG31</accession>
<dbReference type="FunFam" id="2.40.30.10:FF:000023">
    <property type="entry name" value="tRNA-specific 2-thiouridylase MnmA"/>
    <property type="match status" value="1"/>
</dbReference>
<dbReference type="FunFam" id="3.40.50.620:FF:000004">
    <property type="entry name" value="tRNA-specific 2-thiouridylase MnmA"/>
    <property type="match status" value="1"/>
</dbReference>
<keyword evidence="12 14" id="KW-1015">Disulfide bond</keyword>
<dbReference type="InterPro" id="IPR023382">
    <property type="entry name" value="MnmA-like_central_sf"/>
</dbReference>
<keyword evidence="6 14" id="KW-0820">tRNA-binding</keyword>
<evidence type="ECO:0000256" key="10">
    <source>
        <dbReference type="ARBA" id="ARBA00022840"/>
    </source>
</evidence>
<dbReference type="NCBIfam" id="TIGR00420">
    <property type="entry name" value="trmU"/>
    <property type="match status" value="1"/>
</dbReference>
<keyword evidence="7 14" id="KW-0808">Transferase</keyword>
<evidence type="ECO:0000259" key="16">
    <source>
        <dbReference type="Pfam" id="PF20259"/>
    </source>
</evidence>
<evidence type="ECO:0000256" key="8">
    <source>
        <dbReference type="ARBA" id="ARBA00022694"/>
    </source>
</evidence>
<evidence type="ECO:0000256" key="11">
    <source>
        <dbReference type="ARBA" id="ARBA00022884"/>
    </source>
</evidence>
<dbReference type="NCBIfam" id="NF001138">
    <property type="entry name" value="PRK00143.1"/>
    <property type="match status" value="1"/>
</dbReference>
<feature type="site" description="Interaction with tRNA" evidence="14">
    <location>
        <position position="354"/>
    </location>
</feature>
<evidence type="ECO:0000256" key="7">
    <source>
        <dbReference type="ARBA" id="ARBA00022679"/>
    </source>
</evidence>
<dbReference type="Gene3D" id="3.40.50.620">
    <property type="entry name" value="HUPs"/>
    <property type="match status" value="1"/>
</dbReference>
<dbReference type="InterPro" id="IPR046885">
    <property type="entry name" value="MnmA-like_C"/>
</dbReference>
<comment type="caution">
    <text evidence="17">The sequence shown here is derived from an EMBL/GenBank/DDBJ whole genome shotgun (WGS) entry which is preliminary data.</text>
</comment>
<comment type="subcellular location">
    <subcellularLocation>
        <location evidence="1 14">Cytoplasm</location>
    </subcellularLocation>
</comment>
<feature type="active site" description="Nucleophile" evidence="14">
    <location>
        <position position="111"/>
    </location>
</feature>
<feature type="site" description="Interaction with tRNA" evidence="14">
    <location>
        <position position="136"/>
    </location>
</feature>
<keyword evidence="18" id="KW-1185">Reference proteome</keyword>
<evidence type="ECO:0000256" key="9">
    <source>
        <dbReference type="ARBA" id="ARBA00022741"/>
    </source>
</evidence>
<dbReference type="RefSeq" id="WP_201244665.1">
    <property type="nucleotide sequence ID" value="NZ_NHSF01000046.1"/>
</dbReference>
<dbReference type="EMBL" id="NHSF01000046">
    <property type="protein sequence ID" value="MBK5930245.1"/>
    <property type="molecule type" value="Genomic_DNA"/>
</dbReference>
<dbReference type="FunFam" id="2.30.30.280:FF:000001">
    <property type="entry name" value="tRNA-specific 2-thiouridylase MnmA"/>
    <property type="match status" value="1"/>
</dbReference>
<gene>
    <name evidence="14" type="primary">mnmA</name>
    <name evidence="17" type="ORF">CCR82_06835</name>
</gene>
<dbReference type="Pfam" id="PF20259">
    <property type="entry name" value="tRNA_Me_trans_M"/>
    <property type="match status" value="1"/>
</dbReference>
<comment type="caution">
    <text evidence="14">Lacks conserved residue(s) required for the propagation of feature annotation.</text>
</comment>
<evidence type="ECO:0000256" key="4">
    <source>
        <dbReference type="ARBA" id="ARBA00013805"/>
    </source>
</evidence>
<evidence type="ECO:0000256" key="5">
    <source>
        <dbReference type="ARBA" id="ARBA00022490"/>
    </source>
</evidence>
<reference evidence="17" key="2">
    <citation type="journal article" date="2020" name="Microorganisms">
        <title>Osmotic Adaptation and Compatible Solute Biosynthesis of Phototrophic Bacteria as Revealed from Genome Analyses.</title>
        <authorList>
            <person name="Imhoff J.F."/>
            <person name="Rahn T."/>
            <person name="Kunzel S."/>
            <person name="Keller A."/>
            <person name="Neulinger S.C."/>
        </authorList>
    </citation>
    <scope>NUCLEOTIDE SEQUENCE</scope>
    <source>
        <strain evidence="17">DSM 4395</strain>
    </source>
</reference>
<comment type="similarity">
    <text evidence="2 14">Belongs to the MnmA/TRMU family.</text>
</comment>
<feature type="region of interest" description="Interaction with tRNA" evidence="14">
    <location>
        <begin position="158"/>
        <end position="160"/>
    </location>
</feature>
<comment type="function">
    <text evidence="14">Catalyzes the 2-thiolation of uridine at the wobble position (U34) of tRNA, leading to the formation of s(2)U34.</text>
</comment>
<evidence type="ECO:0000256" key="14">
    <source>
        <dbReference type="HAMAP-Rule" id="MF_00144"/>
    </source>
</evidence>
<dbReference type="GO" id="GO:0005524">
    <property type="term" value="F:ATP binding"/>
    <property type="evidence" value="ECO:0007669"/>
    <property type="project" value="UniProtKB-KW"/>
</dbReference>
<dbReference type="InterPro" id="IPR014729">
    <property type="entry name" value="Rossmann-like_a/b/a_fold"/>
</dbReference>
<feature type="domain" description="tRNA-specific 2-thiouridylase MnmA-like central" evidence="16">
    <location>
        <begin position="217"/>
        <end position="284"/>
    </location>
</feature>
<dbReference type="GO" id="GO:0005737">
    <property type="term" value="C:cytoplasm"/>
    <property type="evidence" value="ECO:0007669"/>
    <property type="project" value="UniProtKB-SubCell"/>
</dbReference>
<dbReference type="SUPFAM" id="SSF52402">
    <property type="entry name" value="Adenine nucleotide alpha hydrolases-like"/>
    <property type="match status" value="1"/>
</dbReference>
<dbReference type="PANTHER" id="PTHR11933">
    <property type="entry name" value="TRNA 5-METHYLAMINOMETHYL-2-THIOURIDYLATE -METHYLTRANSFERASE"/>
    <property type="match status" value="1"/>
</dbReference>
<keyword evidence="11 14" id="KW-0694">RNA-binding</keyword>
<dbReference type="InterPro" id="IPR004506">
    <property type="entry name" value="MnmA-like"/>
</dbReference>
<dbReference type="Pfam" id="PF20258">
    <property type="entry name" value="tRNA_Me_trans_C"/>
    <property type="match status" value="1"/>
</dbReference>
<keyword evidence="9 14" id="KW-0547">Nucleotide-binding</keyword>
<keyword evidence="5 14" id="KW-0963">Cytoplasm</keyword>
<organism evidence="17 18">
    <name type="scientific">Halochromatium salexigens</name>
    <name type="common">Chromatium salexigens</name>
    <dbReference type="NCBI Taxonomy" id="49447"/>
    <lineage>
        <taxon>Bacteria</taxon>
        <taxon>Pseudomonadati</taxon>
        <taxon>Pseudomonadota</taxon>
        <taxon>Gammaproteobacteria</taxon>
        <taxon>Chromatiales</taxon>
        <taxon>Chromatiaceae</taxon>
        <taxon>Halochromatium</taxon>
    </lineage>
</organism>
<dbReference type="HAMAP" id="MF_00144">
    <property type="entry name" value="tRNA_thiouridyl_MnmA"/>
    <property type="match status" value="1"/>
</dbReference>
<dbReference type="Gene3D" id="2.30.30.280">
    <property type="entry name" value="Adenine nucleotide alpha hydrolases-like domains"/>
    <property type="match status" value="1"/>
</dbReference>
<comment type="catalytic activity">
    <reaction evidence="13 14">
        <text>S-sulfanyl-L-cysteinyl-[protein] + uridine(34) in tRNA + AH2 + ATP = 2-thiouridine(34) in tRNA + L-cysteinyl-[protein] + A + AMP + diphosphate + H(+)</text>
        <dbReference type="Rhea" id="RHEA:47032"/>
        <dbReference type="Rhea" id="RHEA-COMP:10131"/>
        <dbReference type="Rhea" id="RHEA-COMP:11726"/>
        <dbReference type="Rhea" id="RHEA-COMP:11727"/>
        <dbReference type="Rhea" id="RHEA-COMP:11728"/>
        <dbReference type="ChEBI" id="CHEBI:13193"/>
        <dbReference type="ChEBI" id="CHEBI:15378"/>
        <dbReference type="ChEBI" id="CHEBI:17499"/>
        <dbReference type="ChEBI" id="CHEBI:29950"/>
        <dbReference type="ChEBI" id="CHEBI:30616"/>
        <dbReference type="ChEBI" id="CHEBI:33019"/>
        <dbReference type="ChEBI" id="CHEBI:61963"/>
        <dbReference type="ChEBI" id="CHEBI:65315"/>
        <dbReference type="ChEBI" id="CHEBI:87170"/>
        <dbReference type="ChEBI" id="CHEBI:456215"/>
        <dbReference type="EC" id="2.8.1.13"/>
    </reaction>
</comment>
<evidence type="ECO:0000256" key="6">
    <source>
        <dbReference type="ARBA" id="ARBA00022555"/>
    </source>
</evidence>
<feature type="binding site" evidence="14">
    <location>
        <position position="46"/>
    </location>
    <ligand>
        <name>ATP</name>
        <dbReference type="ChEBI" id="CHEBI:30616"/>
    </ligand>
</feature>
<dbReference type="InterPro" id="IPR046884">
    <property type="entry name" value="MnmA-like_central"/>
</dbReference>
<evidence type="ECO:0000256" key="2">
    <source>
        <dbReference type="ARBA" id="ARBA00006191"/>
    </source>
</evidence>
<feature type="binding site" evidence="14">
    <location>
        <position position="135"/>
    </location>
    <ligand>
        <name>ATP</name>
        <dbReference type="ChEBI" id="CHEBI:30616"/>
    </ligand>
</feature>
<feature type="binding site" evidence="14">
    <location>
        <begin position="20"/>
        <end position="27"/>
    </location>
    <ligand>
        <name>ATP</name>
        <dbReference type="ChEBI" id="CHEBI:30616"/>
    </ligand>
</feature>
<proteinExistence type="inferred from homology"/>
<reference evidence="17" key="1">
    <citation type="submission" date="2017-05" db="EMBL/GenBank/DDBJ databases">
        <authorList>
            <person name="Imhoff J.F."/>
            <person name="Rahn T."/>
            <person name="Kuenzel S."/>
            <person name="Neulinger S.C."/>
        </authorList>
    </citation>
    <scope>NUCLEOTIDE SEQUENCE</scope>
    <source>
        <strain evidence="17">DSM 4395</strain>
    </source>
</reference>
<dbReference type="GO" id="GO:0000049">
    <property type="term" value="F:tRNA binding"/>
    <property type="evidence" value="ECO:0007669"/>
    <property type="project" value="UniProtKB-KW"/>
</dbReference>
<evidence type="ECO:0000256" key="13">
    <source>
        <dbReference type="ARBA" id="ARBA00051542"/>
    </source>
</evidence>
<dbReference type="PANTHER" id="PTHR11933:SF5">
    <property type="entry name" value="MITOCHONDRIAL TRNA-SPECIFIC 2-THIOURIDYLASE 1"/>
    <property type="match status" value="1"/>
</dbReference>
<keyword evidence="8 14" id="KW-0819">tRNA processing</keyword>
<evidence type="ECO:0000256" key="1">
    <source>
        <dbReference type="ARBA" id="ARBA00004496"/>
    </source>
</evidence>
<keyword evidence="10 14" id="KW-0067">ATP-binding</keyword>
<sequence length="374" mass="41130">MGSPEHCVASRTPGQRVIVGLSGGVDSAVAAHLLIEQGYQVEALFMKNWEEDDEPGYCAAAEDLADAQAVAEQLGLRLHTVNFASEYWDRVFEHFLAEYRALRTPNPDVLCNKEIKFRAFFEHAQTLGAAQIATGHYARVTQDAEGLLHLRLAADANKDQTYFLHLLDQAQLERALFPLADLSKAEVRAIARRLGLANAEKKDSTGICFIGERRFGDFLARYLPRTPGPIMTPEGRVLGEHRGLAWHTIGQRQGLGIGGVTEAAEAPWFVARKDVARNALIVVQGGNHPLLYAEHLLGEQVHWIAGRAPAAAPFDCLCRLRHRQPLQHCTIVGYDNKMCQVLFDAPQRAITSGQSAVFYQGDACLGGCVIQQAD</sequence>
<dbReference type="Gene3D" id="2.40.30.10">
    <property type="entry name" value="Translation factors"/>
    <property type="match status" value="1"/>
</dbReference>
<feature type="domain" description="tRNA-specific 2-thiouridylase MnmA-like C-terminal" evidence="15">
    <location>
        <begin position="295"/>
        <end position="370"/>
    </location>
</feature>
<evidence type="ECO:0000256" key="12">
    <source>
        <dbReference type="ARBA" id="ARBA00023157"/>
    </source>
</evidence>
<dbReference type="Proteomes" id="UP001296967">
    <property type="component" value="Unassembled WGS sequence"/>
</dbReference>